<accession>A0A382XDQ6</accession>
<keyword evidence="2" id="KW-0234">DNA repair</keyword>
<evidence type="ECO:0000313" key="4">
    <source>
        <dbReference type="EMBL" id="SVD68501.1"/>
    </source>
</evidence>
<proteinExistence type="predicted"/>
<dbReference type="SUPFAM" id="SSF56091">
    <property type="entry name" value="DNA ligase/mRNA capping enzyme, catalytic domain"/>
    <property type="match status" value="1"/>
</dbReference>
<dbReference type="GO" id="GO:0003911">
    <property type="term" value="F:DNA ligase (NAD+) activity"/>
    <property type="evidence" value="ECO:0007669"/>
    <property type="project" value="InterPro"/>
</dbReference>
<dbReference type="EMBL" id="UINC01166507">
    <property type="protein sequence ID" value="SVD68501.1"/>
    <property type="molecule type" value="Genomic_DNA"/>
</dbReference>
<dbReference type="Gene3D" id="3.30.470.30">
    <property type="entry name" value="DNA ligase/mRNA capping enzyme"/>
    <property type="match status" value="1"/>
</dbReference>
<organism evidence="4">
    <name type="scientific">marine metagenome</name>
    <dbReference type="NCBI Taxonomy" id="408172"/>
    <lineage>
        <taxon>unclassified sequences</taxon>
        <taxon>metagenomes</taxon>
        <taxon>ecological metagenomes</taxon>
    </lineage>
</organism>
<evidence type="ECO:0000256" key="1">
    <source>
        <dbReference type="ARBA" id="ARBA00022763"/>
    </source>
</evidence>
<dbReference type="GO" id="GO:0005829">
    <property type="term" value="C:cytosol"/>
    <property type="evidence" value="ECO:0007669"/>
    <property type="project" value="TreeGrafter"/>
</dbReference>
<dbReference type="AlphaFoldDB" id="A0A382XDQ6"/>
<evidence type="ECO:0000256" key="2">
    <source>
        <dbReference type="ARBA" id="ARBA00023204"/>
    </source>
</evidence>
<dbReference type="PANTHER" id="PTHR23389:SF9">
    <property type="entry name" value="DNA LIGASE"/>
    <property type="match status" value="1"/>
</dbReference>
<feature type="domain" description="NAD-dependent DNA ligase N-terminal" evidence="3">
    <location>
        <begin position="6"/>
        <end position="218"/>
    </location>
</feature>
<dbReference type="InterPro" id="IPR013840">
    <property type="entry name" value="DNAligase_N"/>
</dbReference>
<dbReference type="Pfam" id="PF01653">
    <property type="entry name" value="DNA_ligase_aden"/>
    <property type="match status" value="1"/>
</dbReference>
<dbReference type="InterPro" id="IPR013839">
    <property type="entry name" value="DNAligase_adenylation"/>
</dbReference>
<protein>
    <recommendedName>
        <fullName evidence="3">NAD-dependent DNA ligase N-terminal domain-containing protein</fullName>
    </recommendedName>
</protein>
<dbReference type="InterPro" id="IPR018239">
    <property type="entry name" value="DNA_ligase_AS"/>
</dbReference>
<feature type="non-terminal residue" evidence="4">
    <location>
        <position position="218"/>
    </location>
</feature>
<dbReference type="SMART" id="SM00532">
    <property type="entry name" value="LIGANc"/>
    <property type="match status" value="1"/>
</dbReference>
<dbReference type="Gene3D" id="1.10.287.610">
    <property type="entry name" value="Helix hairpin bin"/>
    <property type="match status" value="1"/>
</dbReference>
<name>A0A382XDQ6_9ZZZZ</name>
<evidence type="ECO:0000259" key="3">
    <source>
        <dbReference type="SMART" id="SM00532"/>
    </source>
</evidence>
<dbReference type="PROSITE" id="PS01055">
    <property type="entry name" value="DNA_LIGASE_N1"/>
    <property type="match status" value="1"/>
</dbReference>
<dbReference type="PANTHER" id="PTHR23389">
    <property type="entry name" value="CHROMOSOME TRANSMISSION FIDELITY FACTOR 18"/>
    <property type="match status" value="1"/>
</dbReference>
<gene>
    <name evidence="4" type="ORF">METZ01_LOCUS421355</name>
</gene>
<dbReference type="GO" id="GO:0006281">
    <property type="term" value="P:DNA repair"/>
    <property type="evidence" value="ECO:0007669"/>
    <property type="project" value="UniProtKB-KW"/>
</dbReference>
<keyword evidence="1" id="KW-0227">DNA damage</keyword>
<sequence length="218" mass="24942">MKPNSEDKLRLEELKSLIQLHSYKYHVLDAPEILDSEYDLLFRELLFLESKFPDLVSKNSPTQRVGMKPAEGFKKITHDSPMLSLDNAFSSKDLKDFHRRVKERLAEELELYYCCELKLDGVAVNLFYKDGKFDKAATRGDGSTGEDITHNIRTLSSVPLILSEENSDYKVPSSLEVRGEVFIRTKDFRLVNKEAIKKGRKIFANPRNAAAGSLRQLD</sequence>
<reference evidence="4" key="1">
    <citation type="submission" date="2018-05" db="EMBL/GenBank/DDBJ databases">
        <authorList>
            <person name="Lanie J.A."/>
            <person name="Ng W.-L."/>
            <person name="Kazmierczak K.M."/>
            <person name="Andrzejewski T.M."/>
            <person name="Davidsen T.M."/>
            <person name="Wayne K.J."/>
            <person name="Tettelin H."/>
            <person name="Glass J.I."/>
            <person name="Rusch D."/>
            <person name="Podicherti R."/>
            <person name="Tsui H.-C.T."/>
            <person name="Winkler M.E."/>
        </authorList>
    </citation>
    <scope>NUCLEOTIDE SEQUENCE</scope>
</reference>
<dbReference type="GO" id="GO:0046872">
    <property type="term" value="F:metal ion binding"/>
    <property type="evidence" value="ECO:0007669"/>
    <property type="project" value="UniProtKB-KW"/>
</dbReference>